<keyword evidence="2" id="KW-1185">Reference proteome</keyword>
<evidence type="ECO:0000313" key="2">
    <source>
        <dbReference type="Proteomes" id="UP000886998"/>
    </source>
</evidence>
<dbReference type="OrthoDB" id="8195485at2759"/>
<gene>
    <name evidence="1" type="ORF">TNIN_123941</name>
</gene>
<proteinExistence type="predicted"/>
<dbReference type="Proteomes" id="UP000886998">
    <property type="component" value="Unassembled WGS sequence"/>
</dbReference>
<dbReference type="EMBL" id="BMAV01026958">
    <property type="protein sequence ID" value="GFS54811.1"/>
    <property type="molecule type" value="Genomic_DNA"/>
</dbReference>
<organism evidence="1 2">
    <name type="scientific">Trichonephila inaurata madagascariensis</name>
    <dbReference type="NCBI Taxonomy" id="2747483"/>
    <lineage>
        <taxon>Eukaryota</taxon>
        <taxon>Metazoa</taxon>
        <taxon>Ecdysozoa</taxon>
        <taxon>Arthropoda</taxon>
        <taxon>Chelicerata</taxon>
        <taxon>Arachnida</taxon>
        <taxon>Araneae</taxon>
        <taxon>Araneomorphae</taxon>
        <taxon>Entelegynae</taxon>
        <taxon>Araneoidea</taxon>
        <taxon>Nephilidae</taxon>
        <taxon>Trichonephila</taxon>
        <taxon>Trichonephila inaurata</taxon>
    </lineage>
</organism>
<reference evidence="1" key="1">
    <citation type="submission" date="2020-08" db="EMBL/GenBank/DDBJ databases">
        <title>Multicomponent nature underlies the extraordinary mechanical properties of spider dragline silk.</title>
        <authorList>
            <person name="Kono N."/>
            <person name="Nakamura H."/>
            <person name="Mori M."/>
            <person name="Yoshida Y."/>
            <person name="Ohtoshi R."/>
            <person name="Malay A.D."/>
            <person name="Moran D.A.P."/>
            <person name="Tomita M."/>
            <person name="Numata K."/>
            <person name="Arakawa K."/>
        </authorList>
    </citation>
    <scope>NUCLEOTIDE SEQUENCE</scope>
</reference>
<sequence>MAALRERLFYTQLLLSLSVFLHRRYGSERLIDVLYSLGFAASYGNTVRNFNSLTSTALYFIIGIRRTSTICWRQCQYILPIDFLWLYGKLKNISSLSGWNGFLEQLTKKNKDFSSQARDDADVLIVETAIEESEYHKTAVIVEDIDLLIILIKHTQSHQEEVFFKKVENLPNLDQLAQVFQEENCPVQTLHENGV</sequence>
<dbReference type="AlphaFoldDB" id="A0A8X6KK28"/>
<name>A0A8X6KK28_9ARAC</name>
<evidence type="ECO:0000313" key="1">
    <source>
        <dbReference type="EMBL" id="GFS54811.1"/>
    </source>
</evidence>
<accession>A0A8X6KK28</accession>
<comment type="caution">
    <text evidence="1">The sequence shown here is derived from an EMBL/GenBank/DDBJ whole genome shotgun (WGS) entry which is preliminary data.</text>
</comment>
<protein>
    <submittedName>
        <fullName evidence="1">Uncharacterized protein</fullName>
    </submittedName>
</protein>